<comment type="caution">
    <text evidence="2">The sequence shown here is derived from an EMBL/GenBank/DDBJ whole genome shotgun (WGS) entry which is preliminary data.</text>
</comment>
<keyword evidence="1" id="KW-1133">Transmembrane helix</keyword>
<dbReference type="RefSeq" id="WP_281886608.1">
    <property type="nucleotide sequence ID" value="NZ_BSDP01000001.1"/>
</dbReference>
<name>A0A9W6CTR7_9MICO</name>
<feature type="transmembrane region" description="Helical" evidence="1">
    <location>
        <begin position="92"/>
        <end position="118"/>
    </location>
</feature>
<gene>
    <name evidence="2" type="ORF">ARHIZOSPH14_31130</name>
</gene>
<keyword evidence="3" id="KW-1185">Reference proteome</keyword>
<dbReference type="Pfam" id="PF14017">
    <property type="entry name" value="DUF4233"/>
    <property type="match status" value="1"/>
</dbReference>
<evidence type="ECO:0000256" key="1">
    <source>
        <dbReference type="SAM" id="Phobius"/>
    </source>
</evidence>
<reference evidence="2" key="1">
    <citation type="submission" date="2022-12" db="EMBL/GenBank/DDBJ databases">
        <title>Reference genome sequencing for broad-spectrum identification of bacterial and archaeal isolates by mass spectrometry.</title>
        <authorList>
            <person name="Sekiguchi Y."/>
            <person name="Tourlousse D.M."/>
        </authorList>
    </citation>
    <scope>NUCLEOTIDE SEQUENCE</scope>
    <source>
        <strain evidence="2">14</strain>
    </source>
</reference>
<dbReference type="InterPro" id="IPR025327">
    <property type="entry name" value="DUF4233"/>
</dbReference>
<evidence type="ECO:0000313" key="2">
    <source>
        <dbReference type="EMBL" id="GLI28871.1"/>
    </source>
</evidence>
<sequence length="133" mass="14289">MTAADPQQPDPRPVPARSVRRSLASIVLGFELFIVLLAALTIFGLSPAPFGDDGIPRWWALVGGGVLLVALLAIMALLRFEGAYVAGWVLQGILLATGFLNPAMFFVGALFGGMWWYAMVAGARIDRTRKETA</sequence>
<protein>
    <recommendedName>
        <fullName evidence="4">DUF4233 domain-containing protein</fullName>
    </recommendedName>
</protein>
<feature type="transmembrane region" description="Helical" evidence="1">
    <location>
        <begin position="22"/>
        <end position="46"/>
    </location>
</feature>
<keyword evidence="1" id="KW-0812">Transmembrane</keyword>
<feature type="transmembrane region" description="Helical" evidence="1">
    <location>
        <begin position="58"/>
        <end position="80"/>
    </location>
</feature>
<organism evidence="2 3">
    <name type="scientific">Agromyces rhizosphaerae</name>
    <dbReference type="NCBI Taxonomy" id="88374"/>
    <lineage>
        <taxon>Bacteria</taxon>
        <taxon>Bacillati</taxon>
        <taxon>Actinomycetota</taxon>
        <taxon>Actinomycetes</taxon>
        <taxon>Micrococcales</taxon>
        <taxon>Microbacteriaceae</taxon>
        <taxon>Agromyces</taxon>
    </lineage>
</organism>
<dbReference type="EMBL" id="BSDP01000001">
    <property type="protein sequence ID" value="GLI28871.1"/>
    <property type="molecule type" value="Genomic_DNA"/>
</dbReference>
<accession>A0A9W6CTR7</accession>
<evidence type="ECO:0000313" key="3">
    <source>
        <dbReference type="Proteomes" id="UP001144396"/>
    </source>
</evidence>
<dbReference type="AlphaFoldDB" id="A0A9W6CTR7"/>
<keyword evidence="1" id="KW-0472">Membrane</keyword>
<evidence type="ECO:0008006" key="4">
    <source>
        <dbReference type="Google" id="ProtNLM"/>
    </source>
</evidence>
<dbReference type="Proteomes" id="UP001144396">
    <property type="component" value="Unassembled WGS sequence"/>
</dbReference>
<proteinExistence type="predicted"/>